<dbReference type="InterPro" id="IPR007627">
    <property type="entry name" value="RNA_pol_sigma70_r2"/>
</dbReference>
<organism evidence="5 6">
    <name type="scientific">Tumebacillus lipolyticus</name>
    <dbReference type="NCBI Taxonomy" id="1280370"/>
    <lineage>
        <taxon>Bacteria</taxon>
        <taxon>Bacillati</taxon>
        <taxon>Bacillota</taxon>
        <taxon>Bacilli</taxon>
        <taxon>Bacillales</taxon>
        <taxon>Alicyclobacillaceae</taxon>
        <taxon>Tumebacillus</taxon>
    </lineage>
</organism>
<name>A0ABW5A231_9BACL</name>
<evidence type="ECO:0000259" key="4">
    <source>
        <dbReference type="Pfam" id="PF04542"/>
    </source>
</evidence>
<dbReference type="PANTHER" id="PTHR43133">
    <property type="entry name" value="RNA POLYMERASE ECF-TYPE SIGMA FACTO"/>
    <property type="match status" value="1"/>
</dbReference>
<dbReference type="PANTHER" id="PTHR43133:SF51">
    <property type="entry name" value="RNA POLYMERASE SIGMA FACTOR"/>
    <property type="match status" value="1"/>
</dbReference>
<comment type="caution">
    <text evidence="5">The sequence shown here is derived from an EMBL/GenBank/DDBJ whole genome shotgun (WGS) entry which is preliminary data.</text>
</comment>
<dbReference type="InterPro" id="IPR039425">
    <property type="entry name" value="RNA_pol_sigma-70-like"/>
</dbReference>
<protein>
    <submittedName>
        <fullName evidence="5">RNA polymerase sigma factor</fullName>
    </submittedName>
</protein>
<proteinExistence type="predicted"/>
<dbReference type="Pfam" id="PF04542">
    <property type="entry name" value="Sigma70_r2"/>
    <property type="match status" value="1"/>
</dbReference>
<keyword evidence="2" id="KW-0731">Sigma factor</keyword>
<evidence type="ECO:0000256" key="1">
    <source>
        <dbReference type="ARBA" id="ARBA00023015"/>
    </source>
</evidence>
<dbReference type="InterPro" id="IPR013325">
    <property type="entry name" value="RNA_pol_sigma_r2"/>
</dbReference>
<keyword evidence="1" id="KW-0805">Transcription regulation</keyword>
<feature type="domain" description="RNA polymerase sigma-70 region 2" evidence="4">
    <location>
        <begin position="19"/>
        <end position="85"/>
    </location>
</feature>
<dbReference type="SUPFAM" id="SSF88946">
    <property type="entry name" value="Sigma2 domain of RNA polymerase sigma factors"/>
    <property type="match status" value="1"/>
</dbReference>
<evidence type="ECO:0000256" key="2">
    <source>
        <dbReference type="ARBA" id="ARBA00023082"/>
    </source>
</evidence>
<accession>A0ABW5A231</accession>
<sequence>MQEWVVLAQRGEPDAFGQLVLRFKDMAFAVAYERLFDPHLVEDAVQEAFTEAFLHLPKLGEPSAFPGWLKRIVIRQCNRIMRRKRHSLVPFNSYANLLFYFHGYSLAEISAYLGTPVSVLKKGCMTHGVN</sequence>
<gene>
    <name evidence="5" type="ORF">ACFSOY_20345</name>
</gene>
<dbReference type="EMBL" id="JBHUIO010000021">
    <property type="protein sequence ID" value="MFD2172297.1"/>
    <property type="molecule type" value="Genomic_DNA"/>
</dbReference>
<keyword evidence="3" id="KW-0804">Transcription</keyword>
<evidence type="ECO:0000313" key="5">
    <source>
        <dbReference type="EMBL" id="MFD2172297.1"/>
    </source>
</evidence>
<evidence type="ECO:0000313" key="6">
    <source>
        <dbReference type="Proteomes" id="UP001597343"/>
    </source>
</evidence>
<dbReference type="RefSeq" id="WP_386049686.1">
    <property type="nucleotide sequence ID" value="NZ_JBHUIO010000021.1"/>
</dbReference>
<evidence type="ECO:0000256" key="3">
    <source>
        <dbReference type="ARBA" id="ARBA00023163"/>
    </source>
</evidence>
<reference evidence="6" key="1">
    <citation type="journal article" date="2019" name="Int. J. Syst. Evol. Microbiol.">
        <title>The Global Catalogue of Microorganisms (GCM) 10K type strain sequencing project: providing services to taxonomists for standard genome sequencing and annotation.</title>
        <authorList>
            <consortium name="The Broad Institute Genomics Platform"/>
            <consortium name="The Broad Institute Genome Sequencing Center for Infectious Disease"/>
            <person name="Wu L."/>
            <person name="Ma J."/>
        </authorList>
    </citation>
    <scope>NUCLEOTIDE SEQUENCE [LARGE SCALE GENOMIC DNA]</scope>
    <source>
        <strain evidence="6">CGMCC 1.13574</strain>
    </source>
</reference>
<dbReference type="Proteomes" id="UP001597343">
    <property type="component" value="Unassembled WGS sequence"/>
</dbReference>
<dbReference type="Gene3D" id="1.10.1740.10">
    <property type="match status" value="1"/>
</dbReference>
<keyword evidence="6" id="KW-1185">Reference proteome</keyword>